<dbReference type="PANTHER" id="PTHR15032:SF27">
    <property type="entry name" value="N-ACYL-PHOSPHATIDYLETHANOLAMINE-HYDROLYZING PHOSPHOLIPASE D"/>
    <property type="match status" value="1"/>
</dbReference>
<dbReference type="GO" id="GO:0070290">
    <property type="term" value="F:N-acylphosphatidylethanolamine-specific phospholipase D activity"/>
    <property type="evidence" value="ECO:0007669"/>
    <property type="project" value="TreeGrafter"/>
</dbReference>
<dbReference type="OrthoDB" id="332863at2759"/>
<feature type="compositionally biased region" description="Basic and acidic residues" evidence="1">
    <location>
        <begin position="23"/>
        <end position="37"/>
    </location>
</feature>
<feature type="non-terminal residue" evidence="3">
    <location>
        <position position="1"/>
    </location>
</feature>
<protein>
    <submittedName>
        <fullName evidence="3">Metallo-hydrolase/oxidoreductase</fullName>
    </submittedName>
</protein>
<dbReference type="PANTHER" id="PTHR15032">
    <property type="entry name" value="N-ACYL-PHOSPHATIDYLETHANOLAMINE-HYDROLYZING PHOSPHOLIPASE D"/>
    <property type="match status" value="1"/>
</dbReference>
<reference evidence="3" key="1">
    <citation type="journal article" date="2020" name="Stud. Mycol.">
        <title>101 Dothideomycetes genomes: a test case for predicting lifestyles and emergence of pathogens.</title>
        <authorList>
            <person name="Haridas S."/>
            <person name="Albert R."/>
            <person name="Binder M."/>
            <person name="Bloem J."/>
            <person name="Labutti K."/>
            <person name="Salamov A."/>
            <person name="Andreopoulos B."/>
            <person name="Baker S."/>
            <person name="Barry K."/>
            <person name="Bills G."/>
            <person name="Bluhm B."/>
            <person name="Cannon C."/>
            <person name="Castanera R."/>
            <person name="Culley D."/>
            <person name="Daum C."/>
            <person name="Ezra D."/>
            <person name="Gonzalez J."/>
            <person name="Henrissat B."/>
            <person name="Kuo A."/>
            <person name="Liang C."/>
            <person name="Lipzen A."/>
            <person name="Lutzoni F."/>
            <person name="Magnuson J."/>
            <person name="Mondo S."/>
            <person name="Nolan M."/>
            <person name="Ohm R."/>
            <person name="Pangilinan J."/>
            <person name="Park H.-J."/>
            <person name="Ramirez L."/>
            <person name="Alfaro M."/>
            <person name="Sun H."/>
            <person name="Tritt A."/>
            <person name="Yoshinaga Y."/>
            <person name="Zwiers L.-H."/>
            <person name="Turgeon B."/>
            <person name="Goodwin S."/>
            <person name="Spatafora J."/>
            <person name="Crous P."/>
            <person name="Grigoriev I."/>
        </authorList>
    </citation>
    <scope>NUCLEOTIDE SEQUENCE</scope>
    <source>
        <strain evidence="3">CBS 260.36</strain>
    </source>
</reference>
<dbReference type="InterPro" id="IPR001279">
    <property type="entry name" value="Metallo-B-lactamas"/>
</dbReference>
<dbReference type="GO" id="GO:0005737">
    <property type="term" value="C:cytoplasm"/>
    <property type="evidence" value="ECO:0007669"/>
    <property type="project" value="TreeGrafter"/>
</dbReference>
<name>A0A9P4MBJ3_9PEZI</name>
<comment type="caution">
    <text evidence="3">The sequence shown here is derived from an EMBL/GenBank/DDBJ whole genome shotgun (WGS) entry which is preliminary data.</text>
</comment>
<feature type="region of interest" description="Disordered" evidence="1">
    <location>
        <begin position="1"/>
        <end position="49"/>
    </location>
</feature>
<dbReference type="AlphaFoldDB" id="A0A9P4MBJ3"/>
<dbReference type="GO" id="GO:0070292">
    <property type="term" value="P:N-acylphosphatidylethanolamine metabolic process"/>
    <property type="evidence" value="ECO:0007669"/>
    <property type="project" value="TreeGrafter"/>
</dbReference>
<dbReference type="EMBL" id="ML996096">
    <property type="protein sequence ID" value="KAF2147630.1"/>
    <property type="molecule type" value="Genomic_DNA"/>
</dbReference>
<feature type="domain" description="Metallo-beta-lactamase" evidence="2">
    <location>
        <begin position="147"/>
        <end position="302"/>
    </location>
</feature>
<evidence type="ECO:0000313" key="4">
    <source>
        <dbReference type="Proteomes" id="UP000799439"/>
    </source>
</evidence>
<organism evidence="3 4">
    <name type="scientific">Myriangium duriaei CBS 260.36</name>
    <dbReference type="NCBI Taxonomy" id="1168546"/>
    <lineage>
        <taxon>Eukaryota</taxon>
        <taxon>Fungi</taxon>
        <taxon>Dikarya</taxon>
        <taxon>Ascomycota</taxon>
        <taxon>Pezizomycotina</taxon>
        <taxon>Dothideomycetes</taxon>
        <taxon>Dothideomycetidae</taxon>
        <taxon>Myriangiales</taxon>
        <taxon>Myriangiaceae</taxon>
        <taxon>Myriangium</taxon>
    </lineage>
</organism>
<keyword evidence="4" id="KW-1185">Reference proteome</keyword>
<gene>
    <name evidence="3" type="ORF">K461DRAFT_207238</name>
</gene>
<sequence length="468" mass="52045">PEHHVVPSVGWTSYLPSWSPAPAKERGPRLRELGRSRSKDKKTKSVAGFRNPWPSYHKATTKEIWDALSWGDDDDTCIPLAALRAGKDVPSGSSPQDRAKQAASLLAIEKPDFSFDPASQRAKSTWLGHAGILLQVPGFVQGGTPIRLLFDPIFSSRCSPSQNVGPIRSHPPPCKLEDLPSVDAVLISHNHYDHLDYDTIMALWRINQDRIRFFVPLGNIQWFVDCGISEERITELDWWDSAYLSDSSPESKHLKITCTPAQHSSGRDAGDADSSLWSGWYLEHKLHDDQTYRVFFAGDSGYQFHGSPTWPPRPPTSRLQQYPPCPAFKEIATRLGSPHLVFLPIALGATYAYVRSFFSDYLPNSTDPFPRHSSGVTGAIHMPPWDAVRVLHDLAGSGAANSSSEAPVAVAMHWGTFVTDPIEILKTLGQLEWACERQGVRFARELEQNEQGKTPQPRFIAVNHGESV</sequence>
<proteinExistence type="predicted"/>
<dbReference type="SUPFAM" id="SSF56281">
    <property type="entry name" value="Metallo-hydrolase/oxidoreductase"/>
    <property type="match status" value="1"/>
</dbReference>
<accession>A0A9P4MBJ3</accession>
<dbReference type="Gene3D" id="3.60.15.10">
    <property type="entry name" value="Ribonuclease Z/Hydroxyacylglutathione hydrolase-like"/>
    <property type="match status" value="1"/>
</dbReference>
<evidence type="ECO:0000256" key="1">
    <source>
        <dbReference type="SAM" id="MobiDB-lite"/>
    </source>
</evidence>
<evidence type="ECO:0000313" key="3">
    <source>
        <dbReference type="EMBL" id="KAF2147630.1"/>
    </source>
</evidence>
<feature type="non-terminal residue" evidence="3">
    <location>
        <position position="468"/>
    </location>
</feature>
<dbReference type="Pfam" id="PF12706">
    <property type="entry name" value="Lactamase_B_2"/>
    <property type="match status" value="1"/>
</dbReference>
<dbReference type="InterPro" id="IPR036866">
    <property type="entry name" value="RibonucZ/Hydroxyglut_hydro"/>
</dbReference>
<evidence type="ECO:0000259" key="2">
    <source>
        <dbReference type="Pfam" id="PF12706"/>
    </source>
</evidence>
<dbReference type="GO" id="GO:0070291">
    <property type="term" value="P:N-acylethanolamine metabolic process"/>
    <property type="evidence" value="ECO:0007669"/>
    <property type="project" value="TreeGrafter"/>
</dbReference>
<dbReference type="Proteomes" id="UP000799439">
    <property type="component" value="Unassembled WGS sequence"/>
</dbReference>